<feature type="chain" id="PRO_5005863306" description="Chaplin domain-containing protein" evidence="1">
    <location>
        <begin position="28"/>
        <end position="81"/>
    </location>
</feature>
<dbReference type="Proteomes" id="UP000037982">
    <property type="component" value="Unassembled WGS sequence"/>
</dbReference>
<reference evidence="3" key="1">
    <citation type="submission" date="2015-07" db="EMBL/GenBank/DDBJ databases">
        <authorList>
            <person name="Ju K.-S."/>
            <person name="Doroghazi J.R."/>
            <person name="Metcalf W.W."/>
        </authorList>
    </citation>
    <scope>NUCLEOTIDE SEQUENCE [LARGE SCALE GENOMIC DNA]</scope>
    <source>
        <strain evidence="3">NRRL ISP-5002</strain>
    </source>
</reference>
<dbReference type="RefSeq" id="WP_046929651.1">
    <property type="nucleotide sequence ID" value="NZ_JBIAXE010000002.1"/>
</dbReference>
<evidence type="ECO:0000313" key="2">
    <source>
        <dbReference type="EMBL" id="KPC58444.1"/>
    </source>
</evidence>
<evidence type="ECO:0000313" key="3">
    <source>
        <dbReference type="Proteomes" id="UP000037982"/>
    </source>
</evidence>
<feature type="signal peptide" evidence="1">
    <location>
        <begin position="1"/>
        <end position="27"/>
    </location>
</feature>
<proteinExistence type="predicted"/>
<protein>
    <recommendedName>
        <fullName evidence="4">Chaplin domain-containing protein</fullName>
    </recommendedName>
</protein>
<dbReference type="EMBL" id="LGKG01000207">
    <property type="protein sequence ID" value="KPC58444.1"/>
    <property type="molecule type" value="Genomic_DNA"/>
</dbReference>
<comment type="caution">
    <text evidence="2">The sequence shown here is derived from an EMBL/GenBank/DDBJ whole genome shotgun (WGS) entry which is preliminary data.</text>
</comment>
<keyword evidence="1" id="KW-0732">Signal</keyword>
<gene>
    <name evidence="2" type="ORF">ADL29_39060</name>
</gene>
<dbReference type="PATRIC" id="fig|66876.3.peg.8576"/>
<evidence type="ECO:0000256" key="1">
    <source>
        <dbReference type="SAM" id="SignalP"/>
    </source>
</evidence>
<organism evidence="2 3">
    <name type="scientific">Streptomyces chattanoogensis</name>
    <dbReference type="NCBI Taxonomy" id="66876"/>
    <lineage>
        <taxon>Bacteria</taxon>
        <taxon>Bacillati</taxon>
        <taxon>Actinomycetota</taxon>
        <taxon>Actinomycetes</taxon>
        <taxon>Kitasatosporales</taxon>
        <taxon>Streptomycetaceae</taxon>
        <taxon>Streptomyces</taxon>
    </lineage>
</organism>
<accession>A0A0N0XQ96</accession>
<name>A0A0N0XQ96_9ACTN</name>
<dbReference type="AlphaFoldDB" id="A0A0N0XQ96"/>
<sequence length="81" mass="8151">MRKLRKAAVVIATLPTIGLFGVGTAQADIGQGLGNSLNILQGSSCMAHDVNVDVLGEVGVANGLQSAPLGSSIGCTNRFAK</sequence>
<keyword evidence="3" id="KW-1185">Reference proteome</keyword>
<evidence type="ECO:0008006" key="4">
    <source>
        <dbReference type="Google" id="ProtNLM"/>
    </source>
</evidence>